<dbReference type="InterPro" id="IPR036444">
    <property type="entry name" value="PLipase_A2_dom_sf"/>
</dbReference>
<evidence type="ECO:0000256" key="1">
    <source>
        <dbReference type="SAM" id="SignalP"/>
    </source>
</evidence>
<organism evidence="2 3">
    <name type="scientific">Rhizoclosmatium globosum</name>
    <dbReference type="NCBI Taxonomy" id="329046"/>
    <lineage>
        <taxon>Eukaryota</taxon>
        <taxon>Fungi</taxon>
        <taxon>Fungi incertae sedis</taxon>
        <taxon>Chytridiomycota</taxon>
        <taxon>Chytridiomycota incertae sedis</taxon>
        <taxon>Chytridiomycetes</taxon>
        <taxon>Chytridiales</taxon>
        <taxon>Chytriomycetaceae</taxon>
        <taxon>Rhizoclosmatium</taxon>
    </lineage>
</organism>
<sequence length="184" mass="20257">MVNILTSVLLLAQVAFAADYRCWYNPSTTVQGGIAQNGKIPTVNIPNCMTSIGCVPCSNVNDQLRKFKQETACGFKRSFSDGCSMPDLDVGFGSLKTFWKEACIQHDFCYSDVRSPLAKSQCDDILAKDMRALCQTLDYGPYEACLLAQATAKAVLSGASQAQEAYDYDRKYCGARREPWNGNN</sequence>
<comment type="caution">
    <text evidence="2">The sequence shown here is derived from an EMBL/GenBank/DDBJ whole genome shotgun (WGS) entry which is preliminary data.</text>
</comment>
<evidence type="ECO:0000313" key="3">
    <source>
        <dbReference type="Proteomes" id="UP000193642"/>
    </source>
</evidence>
<feature type="signal peptide" evidence="1">
    <location>
        <begin position="1"/>
        <end position="17"/>
    </location>
</feature>
<proteinExistence type="predicted"/>
<keyword evidence="1" id="KW-0732">Signal</keyword>
<accession>A0A1Y2BY24</accession>
<dbReference type="EMBL" id="MCGO01000039">
    <property type="protein sequence ID" value="ORY39663.1"/>
    <property type="molecule type" value="Genomic_DNA"/>
</dbReference>
<dbReference type="AlphaFoldDB" id="A0A1Y2BY24"/>
<dbReference type="GO" id="GO:0004623">
    <property type="term" value="F:phospholipase A2 activity"/>
    <property type="evidence" value="ECO:0007669"/>
    <property type="project" value="InterPro"/>
</dbReference>
<dbReference type="SUPFAM" id="SSF48619">
    <property type="entry name" value="Phospholipase A2, PLA2"/>
    <property type="match status" value="1"/>
</dbReference>
<dbReference type="OrthoDB" id="10268939at2759"/>
<name>A0A1Y2BY24_9FUNG</name>
<evidence type="ECO:0000313" key="2">
    <source>
        <dbReference type="EMBL" id="ORY39663.1"/>
    </source>
</evidence>
<evidence type="ECO:0008006" key="4">
    <source>
        <dbReference type="Google" id="ProtNLM"/>
    </source>
</evidence>
<keyword evidence="3" id="KW-1185">Reference proteome</keyword>
<feature type="chain" id="PRO_5012101477" description="Phospholipase A2" evidence="1">
    <location>
        <begin position="18"/>
        <end position="184"/>
    </location>
</feature>
<dbReference type="GO" id="GO:0050482">
    <property type="term" value="P:arachidonate secretion"/>
    <property type="evidence" value="ECO:0007669"/>
    <property type="project" value="InterPro"/>
</dbReference>
<reference evidence="2 3" key="1">
    <citation type="submission" date="2016-07" db="EMBL/GenBank/DDBJ databases">
        <title>Pervasive Adenine N6-methylation of Active Genes in Fungi.</title>
        <authorList>
            <consortium name="DOE Joint Genome Institute"/>
            <person name="Mondo S.J."/>
            <person name="Dannebaum R.O."/>
            <person name="Kuo R.C."/>
            <person name="Labutti K."/>
            <person name="Haridas S."/>
            <person name="Kuo A."/>
            <person name="Salamov A."/>
            <person name="Ahrendt S.R."/>
            <person name="Lipzen A."/>
            <person name="Sullivan W."/>
            <person name="Andreopoulos W.B."/>
            <person name="Clum A."/>
            <person name="Lindquist E."/>
            <person name="Daum C."/>
            <person name="Ramamoorthy G.K."/>
            <person name="Gryganskyi A."/>
            <person name="Culley D."/>
            <person name="Magnuson J.K."/>
            <person name="James T.Y."/>
            <person name="O'Malley M.A."/>
            <person name="Stajich J.E."/>
            <person name="Spatafora J.W."/>
            <person name="Visel A."/>
            <person name="Grigoriev I.V."/>
        </authorList>
    </citation>
    <scope>NUCLEOTIDE SEQUENCE [LARGE SCALE GENOMIC DNA]</scope>
    <source>
        <strain evidence="2 3">JEL800</strain>
    </source>
</reference>
<dbReference type="Proteomes" id="UP000193642">
    <property type="component" value="Unassembled WGS sequence"/>
</dbReference>
<protein>
    <recommendedName>
        <fullName evidence="4">Phospholipase A2</fullName>
    </recommendedName>
</protein>
<dbReference type="Gene3D" id="1.20.90.10">
    <property type="entry name" value="Phospholipase A2 domain"/>
    <property type="match status" value="1"/>
</dbReference>
<dbReference type="GO" id="GO:0006644">
    <property type="term" value="P:phospholipid metabolic process"/>
    <property type="evidence" value="ECO:0007669"/>
    <property type="project" value="InterPro"/>
</dbReference>
<gene>
    <name evidence="2" type="ORF">BCR33DRAFT_788280</name>
</gene>